<dbReference type="AlphaFoldDB" id="A0AAX6GZ75"/>
<evidence type="ECO:0000313" key="2">
    <source>
        <dbReference type="EMBL" id="KAJ6833625.1"/>
    </source>
</evidence>
<dbReference type="EMBL" id="JANAVB010014798">
    <property type="protein sequence ID" value="KAJ6833625.1"/>
    <property type="molecule type" value="Genomic_DNA"/>
</dbReference>
<protein>
    <submittedName>
        <fullName evidence="2">Formin-like protein 6</fullName>
    </submittedName>
</protein>
<feature type="region of interest" description="Disordered" evidence="1">
    <location>
        <begin position="105"/>
        <end position="149"/>
    </location>
</feature>
<reference evidence="2" key="1">
    <citation type="journal article" date="2023" name="GigaByte">
        <title>Genome assembly of the bearded iris, Iris pallida Lam.</title>
        <authorList>
            <person name="Bruccoleri R.E."/>
            <person name="Oakeley E.J."/>
            <person name="Faust A.M.E."/>
            <person name="Altorfer M."/>
            <person name="Dessus-Babus S."/>
            <person name="Burckhardt D."/>
            <person name="Oertli M."/>
            <person name="Naumann U."/>
            <person name="Petersen F."/>
            <person name="Wong J."/>
        </authorList>
    </citation>
    <scope>NUCLEOTIDE SEQUENCE</scope>
    <source>
        <strain evidence="2">GSM-AAB239-AS_SAM_17_03QT</strain>
    </source>
</reference>
<feature type="region of interest" description="Disordered" evidence="1">
    <location>
        <begin position="44"/>
        <end position="84"/>
    </location>
</feature>
<reference evidence="2" key="2">
    <citation type="submission" date="2023-04" db="EMBL/GenBank/DDBJ databases">
        <authorList>
            <person name="Bruccoleri R.E."/>
            <person name="Oakeley E.J."/>
            <person name="Faust A.-M."/>
            <person name="Dessus-Babus S."/>
            <person name="Altorfer M."/>
            <person name="Burckhardt D."/>
            <person name="Oertli M."/>
            <person name="Naumann U."/>
            <person name="Petersen F."/>
            <person name="Wong J."/>
        </authorList>
    </citation>
    <scope>NUCLEOTIDE SEQUENCE</scope>
    <source>
        <strain evidence="2">GSM-AAB239-AS_SAM_17_03QT</strain>
        <tissue evidence="2">Leaf</tissue>
    </source>
</reference>
<evidence type="ECO:0000313" key="3">
    <source>
        <dbReference type="Proteomes" id="UP001140949"/>
    </source>
</evidence>
<name>A0AAX6GZ75_IRIPA</name>
<proteinExistence type="predicted"/>
<gene>
    <name evidence="2" type="ORF">M6B38_337755</name>
</gene>
<dbReference type="Proteomes" id="UP001140949">
    <property type="component" value="Unassembled WGS sequence"/>
</dbReference>
<organism evidence="2 3">
    <name type="scientific">Iris pallida</name>
    <name type="common">Sweet iris</name>
    <dbReference type="NCBI Taxonomy" id="29817"/>
    <lineage>
        <taxon>Eukaryota</taxon>
        <taxon>Viridiplantae</taxon>
        <taxon>Streptophyta</taxon>
        <taxon>Embryophyta</taxon>
        <taxon>Tracheophyta</taxon>
        <taxon>Spermatophyta</taxon>
        <taxon>Magnoliopsida</taxon>
        <taxon>Liliopsida</taxon>
        <taxon>Asparagales</taxon>
        <taxon>Iridaceae</taxon>
        <taxon>Iridoideae</taxon>
        <taxon>Irideae</taxon>
        <taxon>Iris</taxon>
    </lineage>
</organism>
<sequence length="149" mass="16748">MAADFTPLSSETAATLHFRNPHDRSFINPLFLSLFIHHFSPTQPLPSLSSAQDRRPSFPSGDPPRRRALTIGPPPERRSLAEPLARRPFFRSRPLLFPADFEPAHLSPGRPAPPFPVRADPGSIRPFPSHPTRLRPTRPVCPDPDLLFR</sequence>
<evidence type="ECO:0000256" key="1">
    <source>
        <dbReference type="SAM" id="MobiDB-lite"/>
    </source>
</evidence>
<keyword evidence="3" id="KW-1185">Reference proteome</keyword>
<comment type="caution">
    <text evidence="2">The sequence shown here is derived from an EMBL/GenBank/DDBJ whole genome shotgun (WGS) entry which is preliminary data.</text>
</comment>
<accession>A0AAX6GZ75</accession>